<reference evidence="3 4" key="1">
    <citation type="submission" date="2015-11" db="EMBL/GenBank/DDBJ databases">
        <title>The genome of Candidatus Endoriftia persephone in Ridgeia piscesae and population structure of the North Eastern Pacific vestimentiferan symbionts.</title>
        <authorList>
            <person name="Perez M."/>
            <person name="Juniper K.S."/>
        </authorList>
    </citation>
    <scope>NUCLEOTIDE SEQUENCE [LARGE SCALE GENOMIC DNA]</scope>
    <source>
        <strain evidence="3">Ind10</strain>
    </source>
</reference>
<name>A0A0T5Z873_9GAMM</name>
<gene>
    <name evidence="3" type="ORF">Ga0076813_14912</name>
</gene>
<dbReference type="RefSeq" id="WP_057956501.1">
    <property type="nucleotide sequence ID" value="NZ_KQ556934.1"/>
</dbReference>
<feature type="signal peptide" evidence="2">
    <location>
        <begin position="1"/>
        <end position="20"/>
    </location>
</feature>
<feature type="compositionally biased region" description="Basic and acidic residues" evidence="1">
    <location>
        <begin position="79"/>
        <end position="94"/>
    </location>
</feature>
<sequence>MRPTTFIASLSLILSSSSWAFDYGEQIKGLSCDQDKTCIYKRPTHDGQTGDKGVEFPSGFIGDCARFISSFDKPAAAESSHEIKQPEQQQKDTSDNSDDSNLVISVKYKKRDEPEFVLSRELGHGYGRAGMFLTLTGTMVGGDAGETQILIVPKVLAVYTAFHGYDKRTA</sequence>
<evidence type="ECO:0000313" key="4">
    <source>
        <dbReference type="Proteomes" id="UP000051276"/>
    </source>
</evidence>
<comment type="caution">
    <text evidence="3">The sequence shown here is derived from an EMBL/GenBank/DDBJ whole genome shotgun (WGS) entry which is preliminary data.</text>
</comment>
<protein>
    <submittedName>
        <fullName evidence="3">Uncharacterized protein</fullName>
    </submittedName>
</protein>
<organism evidence="3 4">
    <name type="scientific">endosymbiont of Ridgeia piscesae</name>
    <dbReference type="NCBI Taxonomy" id="54398"/>
    <lineage>
        <taxon>Bacteria</taxon>
        <taxon>Pseudomonadati</taxon>
        <taxon>Pseudomonadota</taxon>
        <taxon>Gammaproteobacteria</taxon>
        <taxon>sulfur-oxidizing symbionts</taxon>
    </lineage>
</organism>
<evidence type="ECO:0000313" key="3">
    <source>
        <dbReference type="EMBL" id="KRT59114.1"/>
    </source>
</evidence>
<proteinExistence type="predicted"/>
<feature type="region of interest" description="Disordered" evidence="1">
    <location>
        <begin position="73"/>
        <end position="99"/>
    </location>
</feature>
<accession>A0A0T5Z873</accession>
<feature type="chain" id="PRO_5006667300" evidence="2">
    <location>
        <begin position="21"/>
        <end position="170"/>
    </location>
</feature>
<dbReference type="AlphaFoldDB" id="A0A0T5Z873"/>
<dbReference type="EMBL" id="LMXI01000203">
    <property type="protein sequence ID" value="KRT59114.1"/>
    <property type="molecule type" value="Genomic_DNA"/>
</dbReference>
<dbReference type="Proteomes" id="UP000051276">
    <property type="component" value="Unassembled WGS sequence"/>
</dbReference>
<evidence type="ECO:0000256" key="1">
    <source>
        <dbReference type="SAM" id="MobiDB-lite"/>
    </source>
</evidence>
<keyword evidence="2" id="KW-0732">Signal</keyword>
<evidence type="ECO:0000256" key="2">
    <source>
        <dbReference type="SAM" id="SignalP"/>
    </source>
</evidence>